<dbReference type="InterPro" id="IPR027039">
    <property type="entry name" value="Crtac1"/>
</dbReference>
<dbReference type="SUPFAM" id="SSF69318">
    <property type="entry name" value="Integrin alpha N-terminal domain"/>
    <property type="match status" value="2"/>
</dbReference>
<dbReference type="Gene3D" id="2.130.10.130">
    <property type="entry name" value="Integrin alpha, N-terminal"/>
    <property type="match status" value="4"/>
</dbReference>
<dbReference type="InterPro" id="IPR022272">
    <property type="entry name" value="Lipocalin_CS"/>
</dbReference>
<comment type="caution">
    <text evidence="3">The sequence shown here is derived from an EMBL/GenBank/DDBJ whole genome shotgun (WGS) entry which is preliminary data.</text>
</comment>
<dbReference type="PANTHER" id="PTHR16026:SF0">
    <property type="entry name" value="CARTILAGE ACIDIC PROTEIN 1"/>
    <property type="match status" value="1"/>
</dbReference>
<dbReference type="InterPro" id="IPR028994">
    <property type="entry name" value="Integrin_alpha_N"/>
</dbReference>
<dbReference type="EMBL" id="VOSC01000030">
    <property type="protein sequence ID" value="TXE07214.1"/>
    <property type="molecule type" value="Genomic_DNA"/>
</dbReference>
<organism evidence="3 4">
    <name type="scientific">Seonamhaeicola algicola</name>
    <dbReference type="NCBI Taxonomy" id="1719036"/>
    <lineage>
        <taxon>Bacteria</taxon>
        <taxon>Pseudomonadati</taxon>
        <taxon>Bacteroidota</taxon>
        <taxon>Flavobacteriia</taxon>
        <taxon>Flavobacteriales</taxon>
        <taxon>Flavobacteriaceae</taxon>
    </lineage>
</organism>
<dbReference type="PROSITE" id="PS00213">
    <property type="entry name" value="LIPOCALIN"/>
    <property type="match status" value="1"/>
</dbReference>
<evidence type="ECO:0000313" key="4">
    <source>
        <dbReference type="Proteomes" id="UP000321790"/>
    </source>
</evidence>
<dbReference type="AlphaFoldDB" id="A0A5C7AGT7"/>
<dbReference type="PANTHER" id="PTHR16026">
    <property type="entry name" value="CARTILAGE ACIDIC PROTEIN 1"/>
    <property type="match status" value="1"/>
</dbReference>
<dbReference type="InterPro" id="IPR013517">
    <property type="entry name" value="FG-GAP"/>
</dbReference>
<gene>
    <name evidence="3" type="ORF">FUA26_13400</name>
</gene>
<evidence type="ECO:0000259" key="2">
    <source>
        <dbReference type="Pfam" id="PF07593"/>
    </source>
</evidence>
<dbReference type="InterPro" id="IPR011519">
    <property type="entry name" value="UnbV_ASPIC"/>
</dbReference>
<keyword evidence="1" id="KW-0732">Signal</keyword>
<evidence type="ECO:0000313" key="3">
    <source>
        <dbReference type="EMBL" id="TXE07214.1"/>
    </source>
</evidence>
<dbReference type="RefSeq" id="WP_147137127.1">
    <property type="nucleotide sequence ID" value="NZ_VOSC01000030.1"/>
</dbReference>
<reference evidence="4" key="1">
    <citation type="submission" date="2019-08" db="EMBL/GenBank/DDBJ databases">
        <title>Seonamhaeicola sediminis sp. nov., isolated from marine sediment.</title>
        <authorList>
            <person name="Cao W.R."/>
        </authorList>
    </citation>
    <scope>NUCLEOTIDE SEQUENCE [LARGE SCALE GENOMIC DNA]</scope>
    <source>
        <strain evidence="4">Gy8</strain>
    </source>
</reference>
<name>A0A5C7AGT7_9FLAO</name>
<dbReference type="OrthoDB" id="9816120at2"/>
<evidence type="ECO:0000256" key="1">
    <source>
        <dbReference type="ARBA" id="ARBA00022729"/>
    </source>
</evidence>
<dbReference type="Pfam" id="PF07593">
    <property type="entry name" value="UnbV_ASPIC"/>
    <property type="match status" value="1"/>
</dbReference>
<feature type="domain" description="ASPIC/UnbV" evidence="2">
    <location>
        <begin position="521"/>
        <end position="586"/>
    </location>
</feature>
<accession>A0A5C7AGT7</accession>
<keyword evidence="4" id="KW-1185">Reference proteome</keyword>
<dbReference type="Proteomes" id="UP000321790">
    <property type="component" value="Unassembled WGS sequence"/>
</dbReference>
<protein>
    <recommendedName>
        <fullName evidence="2">ASPIC/UnbV domain-containing protein</fullName>
    </recommendedName>
</protein>
<dbReference type="Pfam" id="PF13517">
    <property type="entry name" value="FG-GAP_3"/>
    <property type="match status" value="5"/>
</dbReference>
<proteinExistence type="predicted"/>
<sequence>MKNIFFLIVVASCFVSCKKEIETKNEVSTSFKSLPKEQTGIVFSNNIVENDSLNYFTFPYMYMGGGVAIGDVNNDGLDDIYFTGNMTPNKLYINKGNMQFDDVSKKAGVSGDERWYTGATMADVNADGWLDIYTSVSGLYGETRNQLFINNKNGTFTELAESYGLADASYSIQATFFDYNNDGLLDVFVGNYPLVPVSQGNQYYFNKMQKNAFEDSGHLYKNNGDNTFTDVTTKAGVQNFGMTLGVLASDFNNDGFKDLYLSNDFNVPDYFYLNNGDGTFKEVVKEATNQTAMFGMGIDAADFNNDSLLDFVQLDMTPDDYKRAKTNMASMSPDTFYEAIDLGMHYQYMQNVLQVNNGVNTNGMPLFSNISRFAGMATTDWSWGVLFADFDNDGLKDVIVTNGMKRDVNNNDVNQRTKIKGFTDLNKAIDYRQYPSNPIDNYVFKNEGHLKFTKANNLWNLKYEGFSNGVSYADLDNDGDLDVVMNNLGDAASIFKNETDTSKNQKFIKVKLKGAKNNPNGLGAKVTLKTSKGTQYQELTLSRGFQSSVSPVLHFGLGDASVEQLKVLWPNGNEQVLNALEVNKQHEISFKNASETNTKPNSVLPMFTDVTEKWGVNFSHKEDVYNDFLREPLLPHKNSAYGPALAVGDVNNDGLEDFFVGNATGSEAKMYIQNSNETFQILNGPWENDAAFEDVSALLFDADNDGDLDLYVVNGGNDPTKPANFYQDRLYINTKNGFIKSNTALPKITASGSKVIASDYDGDGDLDLFVGGRIVPGKYPFAAKSYILKNNGGKNETLKYTNVTHEVLPELQEAGLVTSALWEDFNNDGTPDLIITGEWMSIRFFENKGNKFNEVTSALGFNDYTGWWYSLEKADVDGDGDTDFLAGNLGLNYKYKAKKEKPFEVYANDFDENGSMDIVLSYQKNGKMLPLRGRECSSQQVPAIAQRFQTFELFAEASLADIYGQAMLDKSLHYEANMFENAWVENLGNGTFKLHKLPNNAQLSSINTFRSLKIKNTNVVLAAGNLYNAEVETPRNDASLGLVLQFNKNKKVEVLSTQKTGLFVNGEVRNIQTIMLGKNGKQGVIFARNNHTTKLLLVSQ</sequence>